<evidence type="ECO:0000313" key="4">
    <source>
        <dbReference type="Proteomes" id="UP001056426"/>
    </source>
</evidence>
<dbReference type="Gene3D" id="3.30.460.10">
    <property type="entry name" value="Beta Polymerase, domain 2"/>
    <property type="match status" value="1"/>
</dbReference>
<dbReference type="EMBL" id="CP098400">
    <property type="protein sequence ID" value="URW80093.1"/>
    <property type="molecule type" value="Genomic_DNA"/>
</dbReference>
<comment type="subcellular location">
    <subcellularLocation>
        <location evidence="2">Cytoplasm</location>
    </subcellularLocation>
</comment>
<organism evidence="3 4">
    <name type="scientific">Xiashengella succiniciproducens</name>
    <dbReference type="NCBI Taxonomy" id="2949635"/>
    <lineage>
        <taxon>Bacteria</taxon>
        <taxon>Pseudomonadati</taxon>
        <taxon>Bacteroidota</taxon>
        <taxon>Bacteroidia</taxon>
        <taxon>Marinilabiliales</taxon>
        <taxon>Marinilabiliaceae</taxon>
        <taxon>Xiashengella</taxon>
    </lineage>
</organism>
<evidence type="ECO:0000313" key="3">
    <source>
        <dbReference type="EMBL" id="URW80093.1"/>
    </source>
</evidence>
<gene>
    <name evidence="2 3" type="primary">rsfS</name>
    <name evidence="3" type="ORF">M9189_01800</name>
</gene>
<dbReference type="GO" id="GO:0043023">
    <property type="term" value="F:ribosomal large subunit binding"/>
    <property type="evidence" value="ECO:0007669"/>
    <property type="project" value="TreeGrafter"/>
</dbReference>
<dbReference type="GO" id="GO:0090071">
    <property type="term" value="P:negative regulation of ribosome biogenesis"/>
    <property type="evidence" value="ECO:0007669"/>
    <property type="project" value="UniProtKB-UniRule"/>
</dbReference>
<dbReference type="GO" id="GO:0005737">
    <property type="term" value="C:cytoplasm"/>
    <property type="evidence" value="ECO:0007669"/>
    <property type="project" value="UniProtKB-SubCell"/>
</dbReference>
<dbReference type="InterPro" id="IPR043519">
    <property type="entry name" value="NT_sf"/>
</dbReference>
<keyword evidence="2" id="KW-0810">Translation regulation</keyword>
<dbReference type="PANTHER" id="PTHR21043:SF0">
    <property type="entry name" value="MITOCHONDRIAL ASSEMBLY OF RIBOSOMAL LARGE SUBUNIT PROTEIN 1"/>
    <property type="match status" value="1"/>
</dbReference>
<comment type="similarity">
    <text evidence="1 2">Belongs to the Iojap/RsfS family.</text>
</comment>
<keyword evidence="2" id="KW-0678">Repressor</keyword>
<proteinExistence type="inferred from homology"/>
<keyword evidence="2" id="KW-0963">Cytoplasm</keyword>
<dbReference type="NCBIfam" id="TIGR00090">
    <property type="entry name" value="rsfS_iojap_ybeB"/>
    <property type="match status" value="1"/>
</dbReference>
<comment type="function">
    <text evidence="2">Functions as a ribosomal silencing factor. Interacts with ribosomal protein uL14 (rplN), blocking formation of intersubunit bridge B8. Prevents association of the 30S and 50S ribosomal subunits and the formation of functional ribosomes, thus repressing translation.</text>
</comment>
<dbReference type="Pfam" id="PF02410">
    <property type="entry name" value="RsfS"/>
    <property type="match status" value="1"/>
</dbReference>
<dbReference type="GO" id="GO:0017148">
    <property type="term" value="P:negative regulation of translation"/>
    <property type="evidence" value="ECO:0007669"/>
    <property type="project" value="UniProtKB-UniRule"/>
</dbReference>
<dbReference type="AlphaFoldDB" id="A0A9J6ZR14"/>
<keyword evidence="4" id="KW-1185">Reference proteome</keyword>
<reference evidence="3" key="1">
    <citation type="submission" date="2022-05" db="EMBL/GenBank/DDBJ databases">
        <authorList>
            <person name="Sun X."/>
        </authorList>
    </citation>
    <scope>NUCLEOTIDE SEQUENCE</scope>
    <source>
        <strain evidence="3">Ai-910</strain>
    </source>
</reference>
<dbReference type="KEGG" id="alkq:M9189_01800"/>
<reference evidence="3" key="2">
    <citation type="submission" date="2022-06" db="EMBL/GenBank/DDBJ databases">
        <title>Xiashengella guii gen. nov. sp. nov., a bacterium isolated form anaerobic digestion tank.</title>
        <authorList>
            <person name="Huang H."/>
        </authorList>
    </citation>
    <scope>NUCLEOTIDE SEQUENCE</scope>
    <source>
        <strain evidence="3">Ai-910</strain>
    </source>
</reference>
<dbReference type="Proteomes" id="UP001056426">
    <property type="component" value="Chromosome"/>
</dbReference>
<dbReference type="InterPro" id="IPR004394">
    <property type="entry name" value="Iojap/RsfS/C7orf30"/>
</dbReference>
<accession>A0A9J6ZR14</accession>
<dbReference type="RefSeq" id="WP_250724208.1">
    <property type="nucleotide sequence ID" value="NZ_CP098400.1"/>
</dbReference>
<protein>
    <recommendedName>
        <fullName evidence="2">Ribosomal silencing factor RsfS</fullName>
    </recommendedName>
</protein>
<dbReference type="PANTHER" id="PTHR21043">
    <property type="entry name" value="IOJAP SUPERFAMILY ORTHOLOG"/>
    <property type="match status" value="1"/>
</dbReference>
<evidence type="ECO:0000256" key="1">
    <source>
        <dbReference type="ARBA" id="ARBA00010574"/>
    </source>
</evidence>
<dbReference type="HAMAP" id="MF_01477">
    <property type="entry name" value="Iojap_RsfS"/>
    <property type="match status" value="1"/>
</dbReference>
<dbReference type="GO" id="GO:0042256">
    <property type="term" value="P:cytosolic ribosome assembly"/>
    <property type="evidence" value="ECO:0007669"/>
    <property type="project" value="UniProtKB-UniRule"/>
</dbReference>
<sequence length="129" mass="15035">MAEKQETLSSKQLVEAVIEGIQERKGVNITVLDLTSIENTITDYFVICDGDSNIHVDSIADSVVEYVREYYSQKPYHVEGRENAQWVLIDYLNVVVHVFQRRIREFYNLEALWADAGRRDIPNPELFRQ</sequence>
<dbReference type="SUPFAM" id="SSF81301">
    <property type="entry name" value="Nucleotidyltransferase"/>
    <property type="match status" value="1"/>
</dbReference>
<comment type="subunit">
    <text evidence="2">Interacts with ribosomal protein uL14 (rplN).</text>
</comment>
<evidence type="ECO:0000256" key="2">
    <source>
        <dbReference type="HAMAP-Rule" id="MF_01477"/>
    </source>
</evidence>
<name>A0A9J6ZR14_9BACT</name>